<organism evidence="2 3">
    <name type="scientific">Thelephora terrestris</name>
    <dbReference type="NCBI Taxonomy" id="56493"/>
    <lineage>
        <taxon>Eukaryota</taxon>
        <taxon>Fungi</taxon>
        <taxon>Dikarya</taxon>
        <taxon>Basidiomycota</taxon>
        <taxon>Agaricomycotina</taxon>
        <taxon>Agaricomycetes</taxon>
        <taxon>Thelephorales</taxon>
        <taxon>Thelephoraceae</taxon>
        <taxon>Thelephora</taxon>
    </lineage>
</organism>
<name>A0A9P6HC56_9AGAM</name>
<feature type="compositionally biased region" description="Low complexity" evidence="1">
    <location>
        <begin position="317"/>
        <end position="327"/>
    </location>
</feature>
<feature type="region of interest" description="Disordered" evidence="1">
    <location>
        <begin position="515"/>
        <end position="549"/>
    </location>
</feature>
<dbReference type="AlphaFoldDB" id="A0A9P6HC56"/>
<dbReference type="OrthoDB" id="2590590at2759"/>
<comment type="caution">
    <text evidence="2">The sequence shown here is derived from an EMBL/GenBank/DDBJ whole genome shotgun (WGS) entry which is preliminary data.</text>
</comment>
<reference evidence="2" key="1">
    <citation type="journal article" date="2020" name="Nat. Commun.">
        <title>Large-scale genome sequencing of mycorrhizal fungi provides insights into the early evolution of symbiotic traits.</title>
        <authorList>
            <person name="Miyauchi S."/>
            <person name="Kiss E."/>
            <person name="Kuo A."/>
            <person name="Drula E."/>
            <person name="Kohler A."/>
            <person name="Sanchez-Garcia M."/>
            <person name="Morin E."/>
            <person name="Andreopoulos B."/>
            <person name="Barry K.W."/>
            <person name="Bonito G."/>
            <person name="Buee M."/>
            <person name="Carver A."/>
            <person name="Chen C."/>
            <person name="Cichocki N."/>
            <person name="Clum A."/>
            <person name="Culley D."/>
            <person name="Crous P.W."/>
            <person name="Fauchery L."/>
            <person name="Girlanda M."/>
            <person name="Hayes R.D."/>
            <person name="Keri Z."/>
            <person name="LaButti K."/>
            <person name="Lipzen A."/>
            <person name="Lombard V."/>
            <person name="Magnuson J."/>
            <person name="Maillard F."/>
            <person name="Murat C."/>
            <person name="Nolan M."/>
            <person name="Ohm R.A."/>
            <person name="Pangilinan J."/>
            <person name="Pereira M.F."/>
            <person name="Perotto S."/>
            <person name="Peter M."/>
            <person name="Pfister S."/>
            <person name="Riley R."/>
            <person name="Sitrit Y."/>
            <person name="Stielow J.B."/>
            <person name="Szollosi G."/>
            <person name="Zifcakova L."/>
            <person name="Stursova M."/>
            <person name="Spatafora J.W."/>
            <person name="Tedersoo L."/>
            <person name="Vaario L.M."/>
            <person name="Yamada A."/>
            <person name="Yan M."/>
            <person name="Wang P."/>
            <person name="Xu J."/>
            <person name="Bruns T."/>
            <person name="Baldrian P."/>
            <person name="Vilgalys R."/>
            <person name="Dunand C."/>
            <person name="Henrissat B."/>
            <person name="Grigoriev I.V."/>
            <person name="Hibbett D."/>
            <person name="Nagy L.G."/>
            <person name="Martin F.M."/>
        </authorList>
    </citation>
    <scope>NUCLEOTIDE SEQUENCE</scope>
    <source>
        <strain evidence="2">UH-Tt-Lm1</strain>
    </source>
</reference>
<accession>A0A9P6HC56</accession>
<feature type="region of interest" description="Disordered" evidence="1">
    <location>
        <begin position="260"/>
        <end position="338"/>
    </location>
</feature>
<evidence type="ECO:0000313" key="3">
    <source>
        <dbReference type="Proteomes" id="UP000736335"/>
    </source>
</evidence>
<sequence length="771" mass="84663">MADPRFPQPEQDAAGDGDLPAYDFLAAEAGPNSRFGRWRSWVEKRAAERYADLTPDTVERQRARGWGEDILDHGSGRTTPQLGIQTENLTVTEPPNYATSSVPPDPSPVPPPINEELLAPSHLRVSQFGSRFLPHSTAPIRCVLPLLADRLVLIGHDDGLSMLNMFPKEWTDDGLSDHGPSGAQAKVVWEGEAVYQLTLLEVDHNGTDTPSGVVLALVGSCREDECSSRDVESTRSLRMYSLSSIISLAKWAASNQYTQPLRVRGSTPGNPHRGTIRKGHHRSHRSVTKGLRSLNIDNQPQASPSPFRHDSMSPVQSSPGISPSTSSATNLNDEFRPPMTSWTASHSMDSIEETWDLVDDLPLRWASDYVSLAISGSRLANTSVVFYDIWSDPSTNGRKGALLAVATKSTVLLYETPKGERAFRFVKEFYVPSPPRAMRFVYQSTTDPMSRSMSDVGGSSNRTRTSPTKLTSHYRSTSSSTAASLRYSSQLSLFILFEKKSGIIRISDASVGEVELNDEGPPPAMSAGAASLSPTASISSSSNSRRNRSSWDGFGFIKEKPNWILPTQVELSSMPPSTSVYLLTRSRKTHIIQSPLPADLHNTPPFRILTWASAPTHVEARVCRPYAHDQEDHPPFLQLIAFGEDGIEVQEINLNQLTVRRGKGKGKGKITANANAPIHAVSDVLGGETAPLCVGGYWHRPIHLDQADLCRTDSVMSYMSALSYDSNDTEELAAKFMSERGIYGWVRKGHSDWRVFWVGGTGREEAKPDSL</sequence>
<feature type="region of interest" description="Disordered" evidence="1">
    <location>
        <begin position="447"/>
        <end position="475"/>
    </location>
</feature>
<dbReference type="Proteomes" id="UP000736335">
    <property type="component" value="Unassembled WGS sequence"/>
</dbReference>
<feature type="compositionally biased region" description="Low complexity" evidence="1">
    <location>
        <begin position="525"/>
        <end position="544"/>
    </location>
</feature>
<feature type="compositionally biased region" description="Basic residues" evidence="1">
    <location>
        <begin position="274"/>
        <end position="287"/>
    </location>
</feature>
<gene>
    <name evidence="2" type="ORF">BJ322DRAFT_206037</name>
</gene>
<keyword evidence="3" id="KW-1185">Reference proteome</keyword>
<reference evidence="2" key="2">
    <citation type="submission" date="2020-11" db="EMBL/GenBank/DDBJ databases">
        <authorList>
            <consortium name="DOE Joint Genome Institute"/>
            <person name="Kuo A."/>
            <person name="Miyauchi S."/>
            <person name="Kiss E."/>
            <person name="Drula E."/>
            <person name="Kohler A."/>
            <person name="Sanchez-Garcia M."/>
            <person name="Andreopoulos B."/>
            <person name="Barry K.W."/>
            <person name="Bonito G."/>
            <person name="Buee M."/>
            <person name="Carver A."/>
            <person name="Chen C."/>
            <person name="Cichocki N."/>
            <person name="Clum A."/>
            <person name="Culley D."/>
            <person name="Crous P.W."/>
            <person name="Fauchery L."/>
            <person name="Girlanda M."/>
            <person name="Hayes R."/>
            <person name="Keri Z."/>
            <person name="Labutti K."/>
            <person name="Lipzen A."/>
            <person name="Lombard V."/>
            <person name="Magnuson J."/>
            <person name="Maillard F."/>
            <person name="Morin E."/>
            <person name="Murat C."/>
            <person name="Nolan M."/>
            <person name="Ohm R."/>
            <person name="Pangilinan J."/>
            <person name="Pereira M."/>
            <person name="Perotto S."/>
            <person name="Peter M."/>
            <person name="Riley R."/>
            <person name="Sitrit Y."/>
            <person name="Stielow B."/>
            <person name="Szollosi G."/>
            <person name="Zifcakova L."/>
            <person name="Stursova M."/>
            <person name="Spatafora J.W."/>
            <person name="Tedersoo L."/>
            <person name="Vaario L.-M."/>
            <person name="Yamada A."/>
            <person name="Yan M."/>
            <person name="Wang P."/>
            <person name="Xu J."/>
            <person name="Bruns T."/>
            <person name="Baldrian P."/>
            <person name="Vilgalys R."/>
            <person name="Henrissat B."/>
            <person name="Grigoriev I.V."/>
            <person name="Hibbett D."/>
            <person name="Nagy L.G."/>
            <person name="Martin F.M."/>
        </authorList>
    </citation>
    <scope>NUCLEOTIDE SEQUENCE</scope>
    <source>
        <strain evidence="2">UH-Tt-Lm1</strain>
    </source>
</reference>
<feature type="compositionally biased region" description="Polar residues" evidence="1">
    <location>
        <begin position="295"/>
        <end position="304"/>
    </location>
</feature>
<feature type="compositionally biased region" description="Polar residues" evidence="1">
    <location>
        <begin position="447"/>
        <end position="469"/>
    </location>
</feature>
<dbReference type="EMBL" id="WIUZ02000012">
    <property type="protein sequence ID" value="KAF9782245.1"/>
    <property type="molecule type" value="Genomic_DNA"/>
</dbReference>
<protein>
    <submittedName>
        <fullName evidence="2">Uncharacterized protein</fullName>
    </submittedName>
</protein>
<evidence type="ECO:0000256" key="1">
    <source>
        <dbReference type="SAM" id="MobiDB-lite"/>
    </source>
</evidence>
<proteinExistence type="predicted"/>
<feature type="region of interest" description="Disordered" evidence="1">
    <location>
        <begin position="1"/>
        <end position="21"/>
    </location>
</feature>
<evidence type="ECO:0000313" key="2">
    <source>
        <dbReference type="EMBL" id="KAF9782245.1"/>
    </source>
</evidence>